<evidence type="ECO:0000256" key="1">
    <source>
        <dbReference type="ARBA" id="ARBA00022737"/>
    </source>
</evidence>
<keyword evidence="2" id="KW-0106">Calcium</keyword>
<feature type="domain" description="EF-hand" evidence="3">
    <location>
        <begin position="14"/>
        <end position="49"/>
    </location>
</feature>
<feature type="domain" description="EF-hand" evidence="3">
    <location>
        <begin position="50"/>
        <end position="85"/>
    </location>
</feature>
<evidence type="ECO:0000313" key="4">
    <source>
        <dbReference type="EMBL" id="PAA82954.1"/>
    </source>
</evidence>
<evidence type="ECO:0000256" key="2">
    <source>
        <dbReference type="ARBA" id="ARBA00022837"/>
    </source>
</evidence>
<evidence type="ECO:0000259" key="3">
    <source>
        <dbReference type="PROSITE" id="PS50222"/>
    </source>
</evidence>
<sequence length="169" mass="18714">LYSIMSTAEQLSEEELALYKAAFGIFDRDSDGSITAAELGSVMRSLGRHPSDAEIKEMINEVDEDDNGSVDLSEFLTLMLRKTSDADAEEEIRETFRVFDRDEDGYLSVKELRHVMSCLGEEVSEVEAVKMLLTAKAKNGGESGSVSNSEELLVSFDEFRALATGQNWP</sequence>
<dbReference type="SUPFAM" id="SSF47473">
    <property type="entry name" value="EF-hand"/>
    <property type="match status" value="1"/>
</dbReference>
<dbReference type="InterPro" id="IPR050230">
    <property type="entry name" value="CALM/Myosin/TropC-like"/>
</dbReference>
<proteinExistence type="predicted"/>
<protein>
    <recommendedName>
        <fullName evidence="3">EF-hand domain-containing protein</fullName>
    </recommendedName>
</protein>
<keyword evidence="1" id="KW-0677">Repeat</keyword>
<dbReference type="Pfam" id="PF13405">
    <property type="entry name" value="EF-hand_6"/>
    <property type="match status" value="1"/>
</dbReference>
<dbReference type="FunFam" id="1.10.238.10:FF:000527">
    <property type="entry name" value="Calmodulin-3"/>
    <property type="match status" value="1"/>
</dbReference>
<dbReference type="CDD" id="cd00051">
    <property type="entry name" value="EFh"/>
    <property type="match status" value="1"/>
</dbReference>
<name>A0A267GC72_9PLAT</name>
<keyword evidence="5" id="KW-1185">Reference proteome</keyword>
<reference evidence="4 5" key="1">
    <citation type="submission" date="2017-06" db="EMBL/GenBank/DDBJ databases">
        <title>A platform for efficient transgenesis in Macrostomum lignano, a flatworm model organism for stem cell research.</title>
        <authorList>
            <person name="Berezikov E."/>
        </authorList>
    </citation>
    <scope>NUCLEOTIDE SEQUENCE [LARGE SCALE GENOMIC DNA]</scope>
    <source>
        <strain evidence="4">DV1</strain>
        <tissue evidence="4">Whole organism</tissue>
    </source>
</reference>
<dbReference type="SMART" id="SM00054">
    <property type="entry name" value="EFh"/>
    <property type="match status" value="3"/>
</dbReference>
<gene>
    <name evidence="4" type="ORF">BOX15_Mlig020779g1</name>
</gene>
<dbReference type="PROSITE" id="PS50222">
    <property type="entry name" value="EF_HAND_2"/>
    <property type="match status" value="3"/>
</dbReference>
<dbReference type="EMBL" id="NIVC01000440">
    <property type="protein sequence ID" value="PAA82954.1"/>
    <property type="molecule type" value="Genomic_DNA"/>
</dbReference>
<dbReference type="Proteomes" id="UP000215902">
    <property type="component" value="Unassembled WGS sequence"/>
</dbReference>
<dbReference type="Gene3D" id="1.10.238.10">
    <property type="entry name" value="EF-hand"/>
    <property type="match status" value="2"/>
</dbReference>
<comment type="caution">
    <text evidence="4">The sequence shown here is derived from an EMBL/GenBank/DDBJ whole genome shotgun (WGS) entry which is preliminary data.</text>
</comment>
<dbReference type="Pfam" id="PF13499">
    <property type="entry name" value="EF-hand_7"/>
    <property type="match status" value="1"/>
</dbReference>
<evidence type="ECO:0000313" key="5">
    <source>
        <dbReference type="Proteomes" id="UP000215902"/>
    </source>
</evidence>
<dbReference type="AlphaFoldDB" id="A0A267GC72"/>
<dbReference type="GO" id="GO:0005509">
    <property type="term" value="F:calcium ion binding"/>
    <property type="evidence" value="ECO:0007669"/>
    <property type="project" value="InterPro"/>
</dbReference>
<feature type="non-terminal residue" evidence="4">
    <location>
        <position position="1"/>
    </location>
</feature>
<dbReference type="STRING" id="282301.A0A267GC72"/>
<dbReference type="PANTHER" id="PTHR23048:SF0">
    <property type="entry name" value="CALMODULIN LIKE 3"/>
    <property type="match status" value="1"/>
</dbReference>
<dbReference type="InterPro" id="IPR002048">
    <property type="entry name" value="EF_hand_dom"/>
</dbReference>
<feature type="domain" description="EF-hand" evidence="3">
    <location>
        <begin position="87"/>
        <end position="122"/>
    </location>
</feature>
<dbReference type="InterPro" id="IPR018247">
    <property type="entry name" value="EF_Hand_1_Ca_BS"/>
</dbReference>
<dbReference type="GO" id="GO:0016460">
    <property type="term" value="C:myosin II complex"/>
    <property type="evidence" value="ECO:0007669"/>
    <property type="project" value="TreeGrafter"/>
</dbReference>
<dbReference type="InterPro" id="IPR011992">
    <property type="entry name" value="EF-hand-dom_pair"/>
</dbReference>
<dbReference type="OrthoDB" id="26525at2759"/>
<accession>A0A267GC72</accession>
<dbReference type="PANTHER" id="PTHR23048">
    <property type="entry name" value="MYOSIN LIGHT CHAIN 1, 3"/>
    <property type="match status" value="1"/>
</dbReference>
<organism evidence="4 5">
    <name type="scientific">Macrostomum lignano</name>
    <dbReference type="NCBI Taxonomy" id="282301"/>
    <lineage>
        <taxon>Eukaryota</taxon>
        <taxon>Metazoa</taxon>
        <taxon>Spiralia</taxon>
        <taxon>Lophotrochozoa</taxon>
        <taxon>Platyhelminthes</taxon>
        <taxon>Rhabditophora</taxon>
        <taxon>Macrostomorpha</taxon>
        <taxon>Macrostomida</taxon>
        <taxon>Macrostomidae</taxon>
        <taxon>Macrostomum</taxon>
    </lineage>
</organism>
<dbReference type="PROSITE" id="PS00018">
    <property type="entry name" value="EF_HAND_1"/>
    <property type="match status" value="3"/>
</dbReference>